<keyword evidence="2" id="KW-0732">Signal</keyword>
<dbReference type="AlphaFoldDB" id="A0A2W5KM94"/>
<feature type="compositionally biased region" description="Gly residues" evidence="1">
    <location>
        <begin position="228"/>
        <end position="239"/>
    </location>
</feature>
<feature type="region of interest" description="Disordered" evidence="1">
    <location>
        <begin position="26"/>
        <end position="54"/>
    </location>
</feature>
<comment type="caution">
    <text evidence="3">The sequence shown here is derived from an EMBL/GenBank/DDBJ whole genome shotgun (WGS) entry which is preliminary data.</text>
</comment>
<dbReference type="Gene3D" id="2.60.40.1880">
    <property type="entry name" value="Invasion associated locus B (IalB) protein"/>
    <property type="match status" value="1"/>
</dbReference>
<accession>A0A2W5KM94</accession>
<dbReference type="Pfam" id="PF06776">
    <property type="entry name" value="IalB"/>
    <property type="match status" value="1"/>
</dbReference>
<feature type="compositionally biased region" description="Pro residues" evidence="1">
    <location>
        <begin position="42"/>
        <end position="52"/>
    </location>
</feature>
<evidence type="ECO:0000256" key="2">
    <source>
        <dbReference type="SAM" id="SignalP"/>
    </source>
</evidence>
<feature type="signal peptide" evidence="2">
    <location>
        <begin position="1"/>
        <end position="23"/>
    </location>
</feature>
<name>A0A2W5KM94_ANCNO</name>
<sequence>MGNFARIAMISAAMTMAASHGFAQDAAKPAAPAGGGQAEGPGPMPMNPPEPAQPGWVKICNTDEKAKKEVCLTSRDVRTDTGQNVASIAVRQVTGEPKKFFLAAVPPGLLIQPGVRVAVDQNQPANGKYSICFPNACYAEVEITDAFFKNMQKGKSLVVQAMNQQAKTINFPVSLDGFSKAYDGPAMDQKAFAEERKELNDGLAKKAQEARDKLQPPANAQAPAGGQQMPGGQGQVKTQ</sequence>
<dbReference type="InterPro" id="IPR038696">
    <property type="entry name" value="IalB_sf"/>
</dbReference>
<feature type="region of interest" description="Disordered" evidence="1">
    <location>
        <begin position="199"/>
        <end position="239"/>
    </location>
</feature>
<evidence type="ECO:0000256" key="1">
    <source>
        <dbReference type="SAM" id="MobiDB-lite"/>
    </source>
</evidence>
<dbReference type="Proteomes" id="UP000249577">
    <property type="component" value="Unassembled WGS sequence"/>
</dbReference>
<feature type="compositionally biased region" description="Basic and acidic residues" evidence="1">
    <location>
        <begin position="199"/>
        <end position="214"/>
    </location>
</feature>
<reference evidence="3 4" key="1">
    <citation type="submission" date="2017-08" db="EMBL/GenBank/DDBJ databases">
        <title>Infants hospitalized years apart are colonized by the same room-sourced microbial strains.</title>
        <authorList>
            <person name="Brooks B."/>
            <person name="Olm M.R."/>
            <person name="Firek B.A."/>
            <person name="Baker R."/>
            <person name="Thomas B.C."/>
            <person name="Morowitz M.J."/>
            <person name="Banfield J.F."/>
        </authorList>
    </citation>
    <scope>NUCLEOTIDE SEQUENCE [LARGE SCALE GENOMIC DNA]</scope>
    <source>
        <strain evidence="3">S2_005_003_R2_43</strain>
    </source>
</reference>
<feature type="compositionally biased region" description="Low complexity" evidence="1">
    <location>
        <begin position="215"/>
        <end position="227"/>
    </location>
</feature>
<evidence type="ECO:0000313" key="4">
    <source>
        <dbReference type="Proteomes" id="UP000249577"/>
    </source>
</evidence>
<protein>
    <submittedName>
        <fullName evidence="3">Invasion associated locus B family protein</fullName>
    </submittedName>
</protein>
<organism evidence="3 4">
    <name type="scientific">Ancylobacter novellus</name>
    <name type="common">Thiobacillus novellus</name>
    <dbReference type="NCBI Taxonomy" id="921"/>
    <lineage>
        <taxon>Bacteria</taxon>
        <taxon>Pseudomonadati</taxon>
        <taxon>Pseudomonadota</taxon>
        <taxon>Alphaproteobacteria</taxon>
        <taxon>Hyphomicrobiales</taxon>
        <taxon>Xanthobacteraceae</taxon>
        <taxon>Ancylobacter</taxon>
    </lineage>
</organism>
<feature type="chain" id="PRO_5015980785" evidence="2">
    <location>
        <begin position="24"/>
        <end position="239"/>
    </location>
</feature>
<dbReference type="InterPro" id="IPR010642">
    <property type="entry name" value="Invasion_prot_B"/>
</dbReference>
<proteinExistence type="predicted"/>
<dbReference type="EMBL" id="QFPN01000002">
    <property type="protein sequence ID" value="PZQ18186.1"/>
    <property type="molecule type" value="Genomic_DNA"/>
</dbReference>
<gene>
    <name evidence="3" type="ORF">DI565_03860</name>
</gene>
<evidence type="ECO:0000313" key="3">
    <source>
        <dbReference type="EMBL" id="PZQ18186.1"/>
    </source>
</evidence>